<dbReference type="InterPro" id="IPR011051">
    <property type="entry name" value="RmlC_Cupin_sf"/>
</dbReference>
<dbReference type="EMBL" id="KN848065">
    <property type="protein sequence ID" value="KIY01277.1"/>
    <property type="molecule type" value="Genomic_DNA"/>
</dbReference>
<protein>
    <submittedName>
        <fullName evidence="1">Uncharacterized protein</fullName>
    </submittedName>
</protein>
<dbReference type="Proteomes" id="UP000053411">
    <property type="component" value="Unassembled WGS sequence"/>
</dbReference>
<accession>A0A0D2IW49</accession>
<sequence length="259" mass="27811">MPSHAQVSAHGAHGIILLGHNNTSVAHVDAVSSKTPFASIGIPVTMLELDSGTATKPGTKSSSSASPAVSFNGQFGLIDFDSSIRLPRHVHIAPPEASGDEFNEIKRTFVTERILVLDGVALVELNGSVYVVPPRTLVTIAPGVPHTWTACPAGVSFSEAARLCGGPIHPHSETETGTQSKTFPVSNGSFLMVYEYEDPTGFFPTEQTETLESVKDYIRCDDLERIRFPQMSAQDIYKKGWFILGGEVWNLGEGISTSI</sequence>
<dbReference type="GeneID" id="27708575"/>
<reference evidence="1 2" key="1">
    <citation type="submission" date="2015-01" db="EMBL/GenBank/DDBJ databases">
        <title>The Genome Sequence of Fonsecaea multimorphosa CBS 102226.</title>
        <authorList>
            <consortium name="The Broad Institute Genomics Platform"/>
            <person name="Cuomo C."/>
            <person name="de Hoog S."/>
            <person name="Gorbushina A."/>
            <person name="Stielow B."/>
            <person name="Teixiera M."/>
            <person name="Abouelleil A."/>
            <person name="Chapman S.B."/>
            <person name="Priest M."/>
            <person name="Young S.K."/>
            <person name="Wortman J."/>
            <person name="Nusbaum C."/>
            <person name="Birren B."/>
        </authorList>
    </citation>
    <scope>NUCLEOTIDE SEQUENCE [LARGE SCALE GENOMIC DNA]</scope>
    <source>
        <strain evidence="1 2">CBS 102226</strain>
    </source>
</reference>
<dbReference type="RefSeq" id="XP_016635399.1">
    <property type="nucleotide sequence ID" value="XM_016773342.1"/>
</dbReference>
<organism evidence="1 2">
    <name type="scientific">Fonsecaea multimorphosa CBS 102226</name>
    <dbReference type="NCBI Taxonomy" id="1442371"/>
    <lineage>
        <taxon>Eukaryota</taxon>
        <taxon>Fungi</taxon>
        <taxon>Dikarya</taxon>
        <taxon>Ascomycota</taxon>
        <taxon>Pezizomycotina</taxon>
        <taxon>Eurotiomycetes</taxon>
        <taxon>Chaetothyriomycetidae</taxon>
        <taxon>Chaetothyriales</taxon>
        <taxon>Herpotrichiellaceae</taxon>
        <taxon>Fonsecaea</taxon>
    </lineage>
</organism>
<evidence type="ECO:0000313" key="1">
    <source>
        <dbReference type="EMBL" id="KIY01277.1"/>
    </source>
</evidence>
<dbReference type="VEuPathDB" id="FungiDB:Z520_02829"/>
<keyword evidence="2" id="KW-1185">Reference proteome</keyword>
<dbReference type="SUPFAM" id="SSF51182">
    <property type="entry name" value="RmlC-like cupins"/>
    <property type="match status" value="1"/>
</dbReference>
<proteinExistence type="predicted"/>
<gene>
    <name evidence="1" type="ORF">Z520_02829</name>
</gene>
<dbReference type="AlphaFoldDB" id="A0A0D2IW49"/>
<name>A0A0D2IW49_9EURO</name>
<dbReference type="OrthoDB" id="3452821at2759"/>
<evidence type="ECO:0000313" key="2">
    <source>
        <dbReference type="Proteomes" id="UP000053411"/>
    </source>
</evidence>